<dbReference type="Pfam" id="PF04082">
    <property type="entry name" value="Fungal_trans"/>
    <property type="match status" value="1"/>
</dbReference>
<dbReference type="InterPro" id="IPR051127">
    <property type="entry name" value="Fungal_SecMet_Regulators"/>
</dbReference>
<dbReference type="CDD" id="cd12148">
    <property type="entry name" value="fungal_TF_MHR"/>
    <property type="match status" value="1"/>
</dbReference>
<evidence type="ECO:0000256" key="2">
    <source>
        <dbReference type="ARBA" id="ARBA00023163"/>
    </source>
</evidence>
<sequence length="693" mass="76581">MLQDPTGRVLYIGDSATLSFLQLIRMMVETVSGSSPFTNDPRRHKIVEGQYSLPSGYRHTHLLPDLQTAHVLVEAFFTNTHGLLQVFQRDVFLENLDRCYTDPLSTESSWLCLLNLVFAIGLTMATPLSGSPEALIIDKLRTEHLDRAEVFYLNAKSLNDPMTGLEDQDFWSVQALLLMAVYMLAKSKRNTAFALLGMAARSAYSLGLHREDTMVIFSVEEQRARKNLWRSLFVIDRLLSCSLGRPTAISEDDCSGDSLHPSEQAAKQPFNPNIQSRPDYNATGPSALEAAVRSCSVIGQILRKVYQQRKISTRLAQEIADVCKSWPRALPDMLHWRQAANASPSQGVAILHVNLFYCHSIILLTRPFFLYILNMETQRQVGQSPSGGPRPYLRMEKFSEACVIASTHTILLVQNAFEAGYLSRRNPAVIYFLFAAALVILSNEFAGLYRVDASDTCIVNAINTMNYCGESDQQASRLVYILSTFRDVVAQQRMRRKQTATGNTTLPSISSQLYGNPCQQQSSSANIGGLANSTNPINANSHLHQVPIHIYPGMETAPIHSPTPTFQQPHLAPPLQLSQPLTEFSVHLSPIQSPPSIEPLGTNAINTPLSKPPSLSTMLDLSALDATRVPSLHSEGSGQDEQIDFDALWAWPSNTPATGSPRTGLEAGMLERVHGISDSVVPMFGVDRNGRDM</sequence>
<evidence type="ECO:0000256" key="4">
    <source>
        <dbReference type="SAM" id="MobiDB-lite"/>
    </source>
</evidence>
<name>A0A6A5QWV6_AMPQU</name>
<dbReference type="GO" id="GO:0000435">
    <property type="term" value="P:positive regulation of transcription from RNA polymerase II promoter by galactose"/>
    <property type="evidence" value="ECO:0007669"/>
    <property type="project" value="TreeGrafter"/>
</dbReference>
<evidence type="ECO:0000256" key="1">
    <source>
        <dbReference type="ARBA" id="ARBA00023015"/>
    </source>
</evidence>
<keyword evidence="1" id="KW-0805">Transcription regulation</keyword>
<dbReference type="EMBL" id="ML979133">
    <property type="protein sequence ID" value="KAF1919094.1"/>
    <property type="molecule type" value="Genomic_DNA"/>
</dbReference>
<keyword evidence="2" id="KW-0804">Transcription</keyword>
<protein>
    <submittedName>
        <fullName evidence="6">Fungal-specific transcription factor domain-containing protein</fullName>
    </submittedName>
</protein>
<dbReference type="GO" id="GO:0008270">
    <property type="term" value="F:zinc ion binding"/>
    <property type="evidence" value="ECO:0007669"/>
    <property type="project" value="InterPro"/>
</dbReference>
<reference evidence="6" key="1">
    <citation type="journal article" date="2020" name="Stud. Mycol.">
        <title>101 Dothideomycetes genomes: a test case for predicting lifestyles and emergence of pathogens.</title>
        <authorList>
            <person name="Haridas S."/>
            <person name="Albert R."/>
            <person name="Binder M."/>
            <person name="Bloem J."/>
            <person name="Labutti K."/>
            <person name="Salamov A."/>
            <person name="Andreopoulos B."/>
            <person name="Baker S."/>
            <person name="Barry K."/>
            <person name="Bills G."/>
            <person name="Bluhm B."/>
            <person name="Cannon C."/>
            <person name="Castanera R."/>
            <person name="Culley D."/>
            <person name="Daum C."/>
            <person name="Ezra D."/>
            <person name="Gonzalez J."/>
            <person name="Henrissat B."/>
            <person name="Kuo A."/>
            <person name="Liang C."/>
            <person name="Lipzen A."/>
            <person name="Lutzoni F."/>
            <person name="Magnuson J."/>
            <person name="Mondo S."/>
            <person name="Nolan M."/>
            <person name="Ohm R."/>
            <person name="Pangilinan J."/>
            <person name="Park H.-J."/>
            <person name="Ramirez L."/>
            <person name="Alfaro M."/>
            <person name="Sun H."/>
            <person name="Tritt A."/>
            <person name="Yoshinaga Y."/>
            <person name="Zwiers L.-H."/>
            <person name="Turgeon B."/>
            <person name="Goodwin S."/>
            <person name="Spatafora J."/>
            <person name="Crous P."/>
            <person name="Grigoriev I."/>
        </authorList>
    </citation>
    <scope>NUCLEOTIDE SEQUENCE</scope>
    <source>
        <strain evidence="6">HMLAC05119</strain>
    </source>
</reference>
<organism evidence="6 7">
    <name type="scientific">Ampelomyces quisqualis</name>
    <name type="common">Powdery mildew agent</name>
    <dbReference type="NCBI Taxonomy" id="50730"/>
    <lineage>
        <taxon>Eukaryota</taxon>
        <taxon>Fungi</taxon>
        <taxon>Dikarya</taxon>
        <taxon>Ascomycota</taxon>
        <taxon>Pezizomycotina</taxon>
        <taxon>Dothideomycetes</taxon>
        <taxon>Pleosporomycetidae</taxon>
        <taxon>Pleosporales</taxon>
        <taxon>Pleosporineae</taxon>
        <taxon>Phaeosphaeriaceae</taxon>
        <taxon>Ampelomyces</taxon>
    </lineage>
</organism>
<dbReference type="AlphaFoldDB" id="A0A6A5QWV6"/>
<evidence type="ECO:0000313" key="6">
    <source>
        <dbReference type="EMBL" id="KAF1919094.1"/>
    </source>
</evidence>
<dbReference type="GO" id="GO:0000981">
    <property type="term" value="F:DNA-binding transcription factor activity, RNA polymerase II-specific"/>
    <property type="evidence" value="ECO:0007669"/>
    <property type="project" value="TreeGrafter"/>
</dbReference>
<keyword evidence="3" id="KW-0539">Nucleus</keyword>
<gene>
    <name evidence="6" type="ORF">BDU57DRAFT_442593</name>
</gene>
<feature type="region of interest" description="Disordered" evidence="4">
    <location>
        <begin position="252"/>
        <end position="278"/>
    </location>
</feature>
<dbReference type="InterPro" id="IPR007219">
    <property type="entry name" value="XnlR_reg_dom"/>
</dbReference>
<accession>A0A6A5QWV6</accession>
<evidence type="ECO:0000313" key="7">
    <source>
        <dbReference type="Proteomes" id="UP000800096"/>
    </source>
</evidence>
<feature type="domain" description="Xylanolytic transcriptional activator regulatory" evidence="5">
    <location>
        <begin position="192"/>
        <end position="264"/>
    </location>
</feature>
<evidence type="ECO:0000256" key="3">
    <source>
        <dbReference type="ARBA" id="ARBA00023242"/>
    </source>
</evidence>
<proteinExistence type="predicted"/>
<dbReference type="GO" id="GO:0005634">
    <property type="term" value="C:nucleus"/>
    <property type="evidence" value="ECO:0007669"/>
    <property type="project" value="TreeGrafter"/>
</dbReference>
<dbReference type="OrthoDB" id="4064873at2759"/>
<dbReference type="PANTHER" id="PTHR47424:SF9">
    <property type="entry name" value="TAH-2"/>
    <property type="match status" value="1"/>
</dbReference>
<dbReference type="PANTHER" id="PTHR47424">
    <property type="entry name" value="REGULATORY PROTEIN GAL4"/>
    <property type="match status" value="1"/>
</dbReference>
<dbReference type="SMART" id="SM00906">
    <property type="entry name" value="Fungal_trans"/>
    <property type="match status" value="1"/>
</dbReference>
<keyword evidence="7" id="KW-1185">Reference proteome</keyword>
<dbReference type="GO" id="GO:0006351">
    <property type="term" value="P:DNA-templated transcription"/>
    <property type="evidence" value="ECO:0007669"/>
    <property type="project" value="InterPro"/>
</dbReference>
<evidence type="ECO:0000259" key="5">
    <source>
        <dbReference type="SMART" id="SM00906"/>
    </source>
</evidence>
<dbReference type="GO" id="GO:0000978">
    <property type="term" value="F:RNA polymerase II cis-regulatory region sequence-specific DNA binding"/>
    <property type="evidence" value="ECO:0007669"/>
    <property type="project" value="TreeGrafter"/>
</dbReference>
<dbReference type="Proteomes" id="UP000800096">
    <property type="component" value="Unassembled WGS sequence"/>
</dbReference>